<evidence type="ECO:0000313" key="2">
    <source>
        <dbReference type="Proteomes" id="UP001159363"/>
    </source>
</evidence>
<gene>
    <name evidence="1" type="ORF">PR048_023307</name>
</gene>
<evidence type="ECO:0000313" key="1">
    <source>
        <dbReference type="EMBL" id="KAJ8875412.1"/>
    </source>
</evidence>
<name>A0ABQ9GTR4_9NEOP</name>
<organism evidence="1 2">
    <name type="scientific">Dryococelus australis</name>
    <dbReference type="NCBI Taxonomy" id="614101"/>
    <lineage>
        <taxon>Eukaryota</taxon>
        <taxon>Metazoa</taxon>
        <taxon>Ecdysozoa</taxon>
        <taxon>Arthropoda</taxon>
        <taxon>Hexapoda</taxon>
        <taxon>Insecta</taxon>
        <taxon>Pterygota</taxon>
        <taxon>Neoptera</taxon>
        <taxon>Polyneoptera</taxon>
        <taxon>Phasmatodea</taxon>
        <taxon>Verophasmatodea</taxon>
        <taxon>Anareolatae</taxon>
        <taxon>Phasmatidae</taxon>
        <taxon>Eurycanthinae</taxon>
        <taxon>Dryococelus</taxon>
    </lineage>
</organism>
<dbReference type="Proteomes" id="UP001159363">
    <property type="component" value="Chromosome 8"/>
</dbReference>
<keyword evidence="2" id="KW-1185">Reference proteome</keyword>
<protein>
    <submittedName>
        <fullName evidence="1">Uncharacterized protein</fullName>
    </submittedName>
</protein>
<reference evidence="1 2" key="1">
    <citation type="submission" date="2023-02" db="EMBL/GenBank/DDBJ databases">
        <title>LHISI_Scaffold_Assembly.</title>
        <authorList>
            <person name="Stuart O.P."/>
            <person name="Cleave R."/>
            <person name="Magrath M.J.L."/>
            <person name="Mikheyev A.S."/>
        </authorList>
    </citation>
    <scope>NUCLEOTIDE SEQUENCE [LARGE SCALE GENOMIC DNA]</scope>
    <source>
        <strain evidence="1">Daus_M_001</strain>
        <tissue evidence="1">Leg muscle</tissue>
    </source>
</reference>
<dbReference type="EMBL" id="JARBHB010000009">
    <property type="protein sequence ID" value="KAJ8875412.1"/>
    <property type="molecule type" value="Genomic_DNA"/>
</dbReference>
<comment type="caution">
    <text evidence="1">The sequence shown here is derived from an EMBL/GenBank/DDBJ whole genome shotgun (WGS) entry which is preliminary data.</text>
</comment>
<proteinExistence type="predicted"/>
<accession>A0ABQ9GTR4</accession>
<sequence>MNERKERRKSRGGGQAIIVVVGRCALREGCSRYEARIGNEGSQLSSFQENCLVILSVSIIIIDSRVHTSEPRQQCNMLRAEFSTRAQVCTGLVHARPSQRAHAEHRVVGREFVATDRDIQAIASMCNPMDGEYYEKPR</sequence>